<accession>R7U9R7</accession>
<keyword evidence="1" id="KW-0732">Signal</keyword>
<dbReference type="EnsemblMetazoa" id="CapteT210835">
    <property type="protein sequence ID" value="CapteP210835"/>
    <property type="gene ID" value="CapteG210835"/>
</dbReference>
<dbReference type="HOGENOM" id="CLU_088703_0_0_1"/>
<name>R7U9R7_CAPTE</name>
<evidence type="ECO:0000256" key="1">
    <source>
        <dbReference type="SAM" id="SignalP"/>
    </source>
</evidence>
<dbReference type="Proteomes" id="UP000014760">
    <property type="component" value="Unassembled WGS sequence"/>
</dbReference>
<keyword evidence="4" id="KW-1185">Reference proteome</keyword>
<gene>
    <name evidence="2" type="ORF">CAPTEDRAFT_210835</name>
</gene>
<dbReference type="EMBL" id="KB306459">
    <property type="protein sequence ID" value="ELT99850.1"/>
    <property type="molecule type" value="Genomic_DNA"/>
</dbReference>
<evidence type="ECO:0000313" key="2">
    <source>
        <dbReference type="EMBL" id="ELT99850.1"/>
    </source>
</evidence>
<evidence type="ECO:0000313" key="3">
    <source>
        <dbReference type="EnsemblMetazoa" id="CapteP210835"/>
    </source>
</evidence>
<dbReference type="AlphaFoldDB" id="R7U9R7"/>
<proteinExistence type="predicted"/>
<dbReference type="EMBL" id="AMQN01001892">
    <property type="status" value="NOT_ANNOTATED_CDS"/>
    <property type="molecule type" value="Genomic_DNA"/>
</dbReference>
<reference evidence="3" key="3">
    <citation type="submission" date="2015-06" db="UniProtKB">
        <authorList>
            <consortium name="EnsemblMetazoa"/>
        </authorList>
    </citation>
    <scope>IDENTIFICATION</scope>
</reference>
<reference evidence="2 4" key="2">
    <citation type="journal article" date="2013" name="Nature">
        <title>Insights into bilaterian evolution from three spiralian genomes.</title>
        <authorList>
            <person name="Simakov O."/>
            <person name="Marletaz F."/>
            <person name="Cho S.J."/>
            <person name="Edsinger-Gonzales E."/>
            <person name="Havlak P."/>
            <person name="Hellsten U."/>
            <person name="Kuo D.H."/>
            <person name="Larsson T."/>
            <person name="Lv J."/>
            <person name="Arendt D."/>
            <person name="Savage R."/>
            <person name="Osoegawa K."/>
            <person name="de Jong P."/>
            <person name="Grimwood J."/>
            <person name="Chapman J.A."/>
            <person name="Shapiro H."/>
            <person name="Aerts A."/>
            <person name="Otillar R.P."/>
            <person name="Terry A.Y."/>
            <person name="Boore J.L."/>
            <person name="Grigoriev I.V."/>
            <person name="Lindberg D.R."/>
            <person name="Seaver E.C."/>
            <person name="Weisblat D.A."/>
            <person name="Putnam N.H."/>
            <person name="Rokhsar D.S."/>
        </authorList>
    </citation>
    <scope>NUCLEOTIDE SEQUENCE</scope>
    <source>
        <strain evidence="2 4">I ESC-2004</strain>
    </source>
</reference>
<feature type="signal peptide" evidence="1">
    <location>
        <begin position="1"/>
        <end position="20"/>
    </location>
</feature>
<protein>
    <submittedName>
        <fullName evidence="2 3">Uncharacterized protein</fullName>
    </submittedName>
</protein>
<evidence type="ECO:0000313" key="4">
    <source>
        <dbReference type="Proteomes" id="UP000014760"/>
    </source>
</evidence>
<feature type="chain" id="PRO_5008787799" evidence="1">
    <location>
        <begin position="21"/>
        <end position="247"/>
    </location>
</feature>
<reference evidence="4" key="1">
    <citation type="submission" date="2012-12" db="EMBL/GenBank/DDBJ databases">
        <authorList>
            <person name="Hellsten U."/>
            <person name="Grimwood J."/>
            <person name="Chapman J.A."/>
            <person name="Shapiro H."/>
            <person name="Aerts A."/>
            <person name="Otillar R.P."/>
            <person name="Terry A.Y."/>
            <person name="Boore J.L."/>
            <person name="Simakov O."/>
            <person name="Marletaz F."/>
            <person name="Cho S.-J."/>
            <person name="Edsinger-Gonzales E."/>
            <person name="Havlak P."/>
            <person name="Kuo D.-H."/>
            <person name="Larsson T."/>
            <person name="Lv J."/>
            <person name="Arendt D."/>
            <person name="Savage R."/>
            <person name="Osoegawa K."/>
            <person name="de Jong P."/>
            <person name="Lindberg D.R."/>
            <person name="Seaver E.C."/>
            <person name="Weisblat D.A."/>
            <person name="Putnam N.H."/>
            <person name="Grigoriev I.V."/>
            <person name="Rokhsar D.S."/>
        </authorList>
    </citation>
    <scope>NUCLEOTIDE SEQUENCE</scope>
    <source>
        <strain evidence="4">I ESC-2004</strain>
    </source>
</reference>
<organism evidence="2">
    <name type="scientific">Capitella teleta</name>
    <name type="common">Polychaete worm</name>
    <dbReference type="NCBI Taxonomy" id="283909"/>
    <lineage>
        <taxon>Eukaryota</taxon>
        <taxon>Metazoa</taxon>
        <taxon>Spiralia</taxon>
        <taxon>Lophotrochozoa</taxon>
        <taxon>Annelida</taxon>
        <taxon>Polychaeta</taxon>
        <taxon>Sedentaria</taxon>
        <taxon>Scolecida</taxon>
        <taxon>Capitellidae</taxon>
        <taxon>Capitella</taxon>
    </lineage>
</organism>
<sequence>MDLKYAGLLLMVVALDWTTAQYQGEPFLTVKDLDLTSKTPSLLVQHSTSLEVFWCRTKFGYSFIPNEDTILTNLEHSSEGTFVKIQAPVPVKRTDLRVNDQRKYMTIQIQNFHGYPPFRSLSFSAVPDHVIRIGTRDEYEMRLAFQMTGATLDTSMLCIRSVRASLRSEAKVEISDLTSGSARTKREVDDYATCHIAHAKEKEGNVDVDFRCTISGLVVDETEMYSIYYLSEGSYHYGFHIYIMSIE</sequence>